<feature type="region of interest" description="Disordered" evidence="1">
    <location>
        <begin position="1"/>
        <end position="39"/>
    </location>
</feature>
<dbReference type="Proteomes" id="UP001174997">
    <property type="component" value="Unassembled WGS sequence"/>
</dbReference>
<feature type="region of interest" description="Disordered" evidence="1">
    <location>
        <begin position="210"/>
        <end position="252"/>
    </location>
</feature>
<evidence type="ECO:0000313" key="3">
    <source>
        <dbReference type="Proteomes" id="UP001174997"/>
    </source>
</evidence>
<feature type="compositionally biased region" description="Basic and acidic residues" evidence="1">
    <location>
        <begin position="360"/>
        <end position="372"/>
    </location>
</feature>
<feature type="compositionally biased region" description="Basic and acidic residues" evidence="1">
    <location>
        <begin position="296"/>
        <end position="327"/>
    </location>
</feature>
<gene>
    <name evidence="2" type="ORF">QBC41DRAFT_328216</name>
</gene>
<protein>
    <submittedName>
        <fullName evidence="2">Uncharacterized protein</fullName>
    </submittedName>
</protein>
<comment type="caution">
    <text evidence="2">The sequence shown here is derived from an EMBL/GenBank/DDBJ whole genome shotgun (WGS) entry which is preliminary data.</text>
</comment>
<feature type="region of interest" description="Disordered" evidence="1">
    <location>
        <begin position="296"/>
        <end position="354"/>
    </location>
</feature>
<feature type="compositionally biased region" description="Basic residues" evidence="1">
    <location>
        <begin position="338"/>
        <end position="347"/>
    </location>
</feature>
<feature type="region of interest" description="Disordered" evidence="1">
    <location>
        <begin position="140"/>
        <end position="190"/>
    </location>
</feature>
<accession>A0AA39Z6M7</accession>
<keyword evidence="3" id="KW-1185">Reference proteome</keyword>
<evidence type="ECO:0000313" key="2">
    <source>
        <dbReference type="EMBL" id="KAK0665215.1"/>
    </source>
</evidence>
<feature type="region of interest" description="Disordered" evidence="1">
    <location>
        <begin position="360"/>
        <end position="379"/>
    </location>
</feature>
<feature type="compositionally biased region" description="Basic and acidic residues" evidence="1">
    <location>
        <begin position="1"/>
        <end position="18"/>
    </location>
</feature>
<organism evidence="2 3">
    <name type="scientific">Cercophora samala</name>
    <dbReference type="NCBI Taxonomy" id="330535"/>
    <lineage>
        <taxon>Eukaryota</taxon>
        <taxon>Fungi</taxon>
        <taxon>Dikarya</taxon>
        <taxon>Ascomycota</taxon>
        <taxon>Pezizomycotina</taxon>
        <taxon>Sordariomycetes</taxon>
        <taxon>Sordariomycetidae</taxon>
        <taxon>Sordariales</taxon>
        <taxon>Lasiosphaeriaceae</taxon>
        <taxon>Cercophora</taxon>
    </lineage>
</organism>
<proteinExistence type="predicted"/>
<evidence type="ECO:0000256" key="1">
    <source>
        <dbReference type="SAM" id="MobiDB-lite"/>
    </source>
</evidence>
<name>A0AA39Z6M7_9PEZI</name>
<feature type="compositionally biased region" description="Basic and acidic residues" evidence="1">
    <location>
        <begin position="169"/>
        <end position="178"/>
    </location>
</feature>
<feature type="compositionally biased region" description="Polar residues" evidence="1">
    <location>
        <begin position="210"/>
        <end position="226"/>
    </location>
</feature>
<reference evidence="2" key="1">
    <citation type="submission" date="2023-06" db="EMBL/GenBank/DDBJ databases">
        <title>Genome-scale phylogeny and comparative genomics of the fungal order Sordariales.</title>
        <authorList>
            <consortium name="Lawrence Berkeley National Laboratory"/>
            <person name="Hensen N."/>
            <person name="Bonometti L."/>
            <person name="Westerberg I."/>
            <person name="Brannstrom I.O."/>
            <person name="Guillou S."/>
            <person name="Cros-Aarteil S."/>
            <person name="Calhoun S."/>
            <person name="Haridas S."/>
            <person name="Kuo A."/>
            <person name="Mondo S."/>
            <person name="Pangilinan J."/>
            <person name="Riley R."/>
            <person name="Labutti K."/>
            <person name="Andreopoulos B."/>
            <person name="Lipzen A."/>
            <person name="Chen C."/>
            <person name="Yanf M."/>
            <person name="Daum C."/>
            <person name="Ng V."/>
            <person name="Clum A."/>
            <person name="Steindorff A."/>
            <person name="Ohm R."/>
            <person name="Martin F."/>
            <person name="Silar P."/>
            <person name="Natvig D."/>
            <person name="Lalanne C."/>
            <person name="Gautier V."/>
            <person name="Ament-Velasquez S.L."/>
            <person name="Kruys A."/>
            <person name="Hutchinson M.I."/>
            <person name="Powell A.J."/>
            <person name="Barry K."/>
            <person name="Miller A.N."/>
            <person name="Grigoriev I.V."/>
            <person name="Debuchy R."/>
            <person name="Gladieux P."/>
            <person name="Thoren M.H."/>
            <person name="Johannesson H."/>
        </authorList>
    </citation>
    <scope>NUCLEOTIDE SEQUENCE</scope>
    <source>
        <strain evidence="2">CBS 307.81</strain>
    </source>
</reference>
<dbReference type="EMBL" id="JAULSY010000115">
    <property type="protein sequence ID" value="KAK0665215.1"/>
    <property type="molecule type" value="Genomic_DNA"/>
</dbReference>
<sequence>MDGRHRKESIVAEAEREMMQPVDLGSPIAPEVNEDWEDDDLVDVSMPKRRERIEAVCVEDGIAAFSLYASRKFRRLKNTLFYDSAPIDDSWEYITAEEEQEARTGRKEQVKAKNSDGYHSFASFSLSGNQKPRRARTDIAVNGQETRAPYAEHRTAARELTAPLLPRAEASRKTETRHQSAGFELAPPSRQVLPGALKERQAMASIPQNHVITNPESFHTENTVESSAGKATPRAADQPVMPGNSPMAISVPKHIDSGIDKLAGKSRVAIDAAASKFAEKPTGDFIDKAAQKLKMKSVEKPAEKSAEKAVEKTVEKTVEKAPAEVEKPAQPVAAPVKQKGKQKKKNRKYQDEDWLDEVEALQKTDSAEKGLDELPYTAE</sequence>
<dbReference type="AlphaFoldDB" id="A0AA39Z6M7"/>